<evidence type="ECO:0000313" key="2">
    <source>
        <dbReference type="Proteomes" id="UP000198976"/>
    </source>
</evidence>
<dbReference type="EMBL" id="LT629792">
    <property type="protein sequence ID" value="SDU05672.1"/>
    <property type="molecule type" value="Genomic_DNA"/>
</dbReference>
<name>A0ABY0VBI2_9ACTO</name>
<organism evidence="1 2">
    <name type="scientific">Schaalia radingae</name>
    <dbReference type="NCBI Taxonomy" id="131110"/>
    <lineage>
        <taxon>Bacteria</taxon>
        <taxon>Bacillati</taxon>
        <taxon>Actinomycetota</taxon>
        <taxon>Actinomycetes</taxon>
        <taxon>Actinomycetales</taxon>
        <taxon>Actinomycetaceae</taxon>
        <taxon>Schaalia</taxon>
    </lineage>
</organism>
<proteinExistence type="predicted"/>
<reference evidence="1 2" key="1">
    <citation type="submission" date="2016-10" db="EMBL/GenBank/DDBJ databases">
        <authorList>
            <person name="Varghese N."/>
            <person name="Submissions S."/>
        </authorList>
    </citation>
    <scope>NUCLEOTIDE SEQUENCE [LARGE SCALE GENOMIC DNA]</scope>
    <source>
        <strain evidence="1 2">DSM 9169</strain>
    </source>
</reference>
<dbReference type="Gene3D" id="3.40.1000.10">
    <property type="entry name" value="Mog1/PsbP, alpha/beta/alpha sandwich"/>
    <property type="match status" value="1"/>
</dbReference>
<protein>
    <recommendedName>
        <fullName evidence="3">DUF1795 domain-containing protein</fullName>
    </recommendedName>
</protein>
<evidence type="ECO:0000313" key="1">
    <source>
        <dbReference type="EMBL" id="SDU05672.1"/>
    </source>
</evidence>
<accession>A0ABY0VBI2</accession>
<evidence type="ECO:0008006" key="3">
    <source>
        <dbReference type="Google" id="ProtNLM"/>
    </source>
</evidence>
<dbReference type="RefSeq" id="WP_058237375.1">
    <property type="nucleotide sequence ID" value="NZ_LT629792.1"/>
</dbReference>
<dbReference type="Proteomes" id="UP000198976">
    <property type="component" value="Chromosome I"/>
</dbReference>
<keyword evidence="2" id="KW-1185">Reference proteome</keyword>
<sequence length="168" mass="18602">MSPTSSDAEFVTLPADWEELSTEEKVQFTQQVPEEGPTQQMLQEVESTFPLIALGPEAASGFRPSLVVTKAATGSDDPIDWYDGTLRQLVESIPGFLVLENAAWENEHLNGVARMGVYMMEDLSVSSCQWLWVNGEAGLTATLTCATREFDPMYDTFVEMSNSLRNPQ</sequence>
<gene>
    <name evidence="1" type="ORF">SAMN04489714_1895</name>
</gene>